<name>F9GBR8_FUSOF</name>
<dbReference type="Pfam" id="PF20516">
    <property type="entry name" value="PDDEXK_12"/>
    <property type="match status" value="1"/>
</dbReference>
<dbReference type="STRING" id="660025.F9GBR8"/>
<reference evidence="2" key="1">
    <citation type="journal article" date="2012" name="Mol. Plant Microbe Interact.">
        <title>A highly conserved effector in Fusarium oxysporum is required for full virulence on Arabidopsis.</title>
        <authorList>
            <person name="Thatcher L.F."/>
            <person name="Gardiner D.M."/>
            <person name="Kazan K."/>
            <person name="Manners J."/>
        </authorList>
    </citation>
    <scope>NUCLEOTIDE SEQUENCE [LARGE SCALE GENOMIC DNA]</scope>
    <source>
        <strain evidence="2">Fo5176</strain>
    </source>
</reference>
<comment type="caution">
    <text evidence="2">The sequence shown here is derived from an EMBL/GenBank/DDBJ whole genome shotgun (WGS) entry which is preliminary data.</text>
</comment>
<dbReference type="EMBL" id="AFQF01004584">
    <property type="protein sequence ID" value="EGU73389.1"/>
    <property type="molecule type" value="Genomic_DNA"/>
</dbReference>
<evidence type="ECO:0000313" key="2">
    <source>
        <dbReference type="EMBL" id="EGU73389.1"/>
    </source>
</evidence>
<evidence type="ECO:0000259" key="1">
    <source>
        <dbReference type="Pfam" id="PF20516"/>
    </source>
</evidence>
<accession>F9GBR8</accession>
<gene>
    <name evidence="2" type="ORF">FOXB_16101</name>
</gene>
<sequence>MVDFALVLIPNNVLEDKITRFLANQEYPTVNQTMYDALSRRPVPVSIEIKTSAGVMDRSHVQLGIWTAAWYQRLRAVKSTKNPIAIPVIQVHGDVWTVMFARDNKDKILLLDQSMRIRDTATLVDIYQLLAALRVIGKWIDTTFQTWFGDFLDGVQAG</sequence>
<dbReference type="InterPro" id="IPR046797">
    <property type="entry name" value="PDDEXK_12"/>
</dbReference>
<feature type="domain" description="PD-(D/E)XK nuclease-like" evidence="1">
    <location>
        <begin position="1"/>
        <end position="144"/>
    </location>
</feature>
<dbReference type="AlphaFoldDB" id="F9GBR8"/>
<dbReference type="OrthoDB" id="5244165at2759"/>
<protein>
    <recommendedName>
        <fullName evidence="1">PD-(D/E)XK nuclease-like domain-containing protein</fullName>
    </recommendedName>
</protein>
<proteinExistence type="predicted"/>
<organism evidence="2">
    <name type="scientific">Fusarium oxysporum (strain Fo5176)</name>
    <name type="common">Fusarium vascular wilt</name>
    <dbReference type="NCBI Taxonomy" id="660025"/>
    <lineage>
        <taxon>Eukaryota</taxon>
        <taxon>Fungi</taxon>
        <taxon>Dikarya</taxon>
        <taxon>Ascomycota</taxon>
        <taxon>Pezizomycotina</taxon>
        <taxon>Sordariomycetes</taxon>
        <taxon>Hypocreomycetidae</taxon>
        <taxon>Hypocreales</taxon>
        <taxon>Nectriaceae</taxon>
        <taxon>Fusarium</taxon>
        <taxon>Fusarium oxysporum species complex</taxon>
    </lineage>
</organism>